<reference evidence="1 2" key="2">
    <citation type="submission" date="2017-02" db="EMBL/GenBank/DDBJ databases">
        <title>A genome survey and senescence transcriptome analysis in Lentinula edodes.</title>
        <authorList>
            <person name="Sakamoto Y."/>
            <person name="Nakade K."/>
            <person name="Sato S."/>
            <person name="Yoshida Y."/>
            <person name="Miyazaki K."/>
            <person name="Natsume S."/>
            <person name="Konno N."/>
        </authorList>
    </citation>
    <scope>NUCLEOTIDE SEQUENCE [LARGE SCALE GENOMIC DNA]</scope>
    <source>
        <strain evidence="1 2">NBRC 111202</strain>
    </source>
</reference>
<evidence type="ECO:0000313" key="1">
    <source>
        <dbReference type="EMBL" id="GAW02501.1"/>
    </source>
</evidence>
<dbReference type="EMBL" id="BDGU01000098">
    <property type="protein sequence ID" value="GAW02501.1"/>
    <property type="molecule type" value="Genomic_DNA"/>
</dbReference>
<proteinExistence type="predicted"/>
<evidence type="ECO:0000313" key="2">
    <source>
        <dbReference type="Proteomes" id="UP000188533"/>
    </source>
</evidence>
<dbReference type="AlphaFoldDB" id="A0A1Q3E5Q9"/>
<dbReference type="STRING" id="5353.A0A1Q3E5Q9"/>
<reference evidence="1 2" key="1">
    <citation type="submission" date="2016-08" db="EMBL/GenBank/DDBJ databases">
        <authorList>
            <consortium name="Lentinula edodes genome sequencing consortium"/>
            <person name="Sakamoto Y."/>
            <person name="Nakade K."/>
            <person name="Sato S."/>
            <person name="Yoshida Y."/>
            <person name="Miyazaki K."/>
            <person name="Natsume S."/>
            <person name="Konno N."/>
        </authorList>
    </citation>
    <scope>NUCLEOTIDE SEQUENCE [LARGE SCALE GENOMIC DNA]</scope>
    <source>
        <strain evidence="1 2">NBRC 111202</strain>
    </source>
</reference>
<sequence length="164" mass="18298">MLRSWGEALLKEDDNIATIKKPPNNQHFDRFNTEKGRISPLLEKQLNNARHSSAVPTIINQIHMPAEFIPQRPAAVNSSAPLLAPAVIAPSKLVPTHLGPDMTVVDFCQKYELSSTISAHLVEQGYMKTKTFQHITLDDLKEMMFKPGEIASLRVAVTEWASQV</sequence>
<gene>
    <name evidence="1" type="ORF">LENED_004160</name>
</gene>
<keyword evidence="2" id="KW-1185">Reference proteome</keyword>
<comment type="caution">
    <text evidence="1">The sequence shown here is derived from an EMBL/GenBank/DDBJ whole genome shotgun (WGS) entry which is preliminary data.</text>
</comment>
<accession>A0A1Q3E5Q9</accession>
<dbReference type="Proteomes" id="UP000188533">
    <property type="component" value="Unassembled WGS sequence"/>
</dbReference>
<organism evidence="1 2">
    <name type="scientific">Lentinula edodes</name>
    <name type="common">Shiitake mushroom</name>
    <name type="synonym">Lentinus edodes</name>
    <dbReference type="NCBI Taxonomy" id="5353"/>
    <lineage>
        <taxon>Eukaryota</taxon>
        <taxon>Fungi</taxon>
        <taxon>Dikarya</taxon>
        <taxon>Basidiomycota</taxon>
        <taxon>Agaricomycotina</taxon>
        <taxon>Agaricomycetes</taxon>
        <taxon>Agaricomycetidae</taxon>
        <taxon>Agaricales</taxon>
        <taxon>Marasmiineae</taxon>
        <taxon>Omphalotaceae</taxon>
        <taxon>Lentinula</taxon>
    </lineage>
</organism>
<name>A0A1Q3E5Q9_LENED</name>
<protein>
    <submittedName>
        <fullName evidence="1">Expressed protein</fullName>
    </submittedName>
</protein>